<evidence type="ECO:0000256" key="1">
    <source>
        <dbReference type="ARBA" id="ARBA00009995"/>
    </source>
</evidence>
<dbReference type="OMA" id="IDWMSAP"/>
<sequence>MATLRLSVVGLWLLLIALPARGANILGLFSSHSQSHLILHMSMIKALAESGHNVTVVTMVKPTIMHKDIHLIVVPVTDEQERILEGQMKEMAGQKNSVLSTMTRMLSGLSVMIDSQFQLLSDPRFQRIYETKFDLMFMGYFINDFQLGVAAKLKVPVIVSWMQAPMTIINEYVGNPTEVSYVPNLQTALGQGEQMGFAKRLENLSKELLLRAMMFIFDRQSDRFYEQQFGEEPNFPTLAEMKRNVSLVFTNSHTISEGAIRPLVPAIVEIGGIQLKEQPDPLPEDIVTFLEASQHGAILLCLGSNIKSTAVKPELIQAMFKVLSSLKQNVIWKWEDLESTPGKSANILYKKWLPQADILAHPKIKLFITHAGKGGITEARYHGVPMVALPIFADQPANADSMEKSGYGLSQDLLQLNEQNFRAKIEEVIGNEKYARAIKSFSKLYRDRPLTAKQSVVYWTDYVLRYNGAVHLQSPAVHMSTLAYFNIDVYAAVLAALSLAVLLTWLALRCIYRKLCGKSPKVKRQ</sequence>
<dbReference type="CDD" id="cd03784">
    <property type="entry name" value="GT1_Gtf-like"/>
    <property type="match status" value="1"/>
</dbReference>
<dbReference type="AlphaFoldDB" id="A0A484BCB9"/>
<organism evidence="6 7">
    <name type="scientific">Drosophila navojoa</name>
    <name type="common">Fruit fly</name>
    <dbReference type="NCBI Taxonomy" id="7232"/>
    <lineage>
        <taxon>Eukaryota</taxon>
        <taxon>Metazoa</taxon>
        <taxon>Ecdysozoa</taxon>
        <taxon>Arthropoda</taxon>
        <taxon>Hexapoda</taxon>
        <taxon>Insecta</taxon>
        <taxon>Pterygota</taxon>
        <taxon>Neoptera</taxon>
        <taxon>Endopterygota</taxon>
        <taxon>Diptera</taxon>
        <taxon>Brachycera</taxon>
        <taxon>Muscomorpha</taxon>
        <taxon>Ephydroidea</taxon>
        <taxon>Drosophilidae</taxon>
        <taxon>Drosophila</taxon>
    </lineage>
</organism>
<keyword evidence="4" id="KW-0812">Transmembrane</keyword>
<dbReference type="EMBL" id="LSRL02000078">
    <property type="protein sequence ID" value="TDG45425.1"/>
    <property type="molecule type" value="Genomic_DNA"/>
</dbReference>
<keyword evidence="4" id="KW-1133">Transmembrane helix</keyword>
<dbReference type="PANTHER" id="PTHR48043">
    <property type="entry name" value="EG:EG0003.4 PROTEIN-RELATED"/>
    <property type="match status" value="1"/>
</dbReference>
<evidence type="ECO:0008006" key="8">
    <source>
        <dbReference type="Google" id="ProtNLM"/>
    </source>
</evidence>
<comment type="similarity">
    <text evidence="1">Belongs to the UDP-glycosyltransferase family.</text>
</comment>
<evidence type="ECO:0000313" key="7">
    <source>
        <dbReference type="Proteomes" id="UP000295192"/>
    </source>
</evidence>
<feature type="chain" id="PRO_5019734097" description="UDP-glycosyltransferases domain-containing protein" evidence="5">
    <location>
        <begin position="23"/>
        <end position="525"/>
    </location>
</feature>
<dbReference type="OrthoDB" id="5835829at2759"/>
<keyword evidence="7" id="KW-1185">Reference proteome</keyword>
<evidence type="ECO:0000256" key="2">
    <source>
        <dbReference type="ARBA" id="ARBA00022676"/>
    </source>
</evidence>
<evidence type="ECO:0000313" key="6">
    <source>
        <dbReference type="EMBL" id="TDG45425.1"/>
    </source>
</evidence>
<keyword evidence="4" id="KW-0472">Membrane</keyword>
<dbReference type="InterPro" id="IPR050271">
    <property type="entry name" value="UDP-glycosyltransferase"/>
</dbReference>
<protein>
    <recommendedName>
        <fullName evidence="8">UDP-glycosyltransferases domain-containing protein</fullName>
    </recommendedName>
</protein>
<dbReference type="FunFam" id="3.40.50.2000:FF:000050">
    <property type="entry name" value="UDP-glucuronosyltransferase"/>
    <property type="match status" value="1"/>
</dbReference>
<comment type="caution">
    <text evidence="6">The sequence shown here is derived from an EMBL/GenBank/DDBJ whole genome shotgun (WGS) entry which is preliminary data.</text>
</comment>
<feature type="signal peptide" evidence="5">
    <location>
        <begin position="1"/>
        <end position="22"/>
    </location>
</feature>
<keyword evidence="5" id="KW-0732">Signal</keyword>
<gene>
    <name evidence="6" type="ORF">AWZ03_008191</name>
</gene>
<dbReference type="PANTHER" id="PTHR48043:SF159">
    <property type="entry name" value="EG:EG0003.4 PROTEIN-RELATED"/>
    <property type="match status" value="1"/>
</dbReference>
<proteinExistence type="inferred from homology"/>
<evidence type="ECO:0000256" key="3">
    <source>
        <dbReference type="ARBA" id="ARBA00022679"/>
    </source>
</evidence>
<dbReference type="SUPFAM" id="SSF53756">
    <property type="entry name" value="UDP-Glycosyltransferase/glycogen phosphorylase"/>
    <property type="match status" value="1"/>
</dbReference>
<name>A0A484BCB9_DRONA</name>
<evidence type="ECO:0000256" key="5">
    <source>
        <dbReference type="SAM" id="SignalP"/>
    </source>
</evidence>
<dbReference type="STRING" id="7232.A0A484BCB9"/>
<accession>A0A484BCB9</accession>
<evidence type="ECO:0000256" key="4">
    <source>
        <dbReference type="SAM" id="Phobius"/>
    </source>
</evidence>
<keyword evidence="3" id="KW-0808">Transferase</keyword>
<dbReference type="GO" id="GO:0008194">
    <property type="term" value="F:UDP-glycosyltransferase activity"/>
    <property type="evidence" value="ECO:0007669"/>
    <property type="project" value="InterPro"/>
</dbReference>
<dbReference type="Gene3D" id="3.40.50.2000">
    <property type="entry name" value="Glycogen Phosphorylase B"/>
    <property type="match status" value="2"/>
</dbReference>
<reference evidence="6 7" key="1">
    <citation type="journal article" date="2019" name="J. Hered.">
        <title>An Improved Genome Assembly for Drosophila navojoa, the Basal Species in the mojavensis Cluster.</title>
        <authorList>
            <person name="Vanderlinde T."/>
            <person name="Dupim E.G."/>
            <person name="Nazario-Yepiz N.O."/>
            <person name="Carvalho A.B."/>
        </authorList>
    </citation>
    <scope>NUCLEOTIDE SEQUENCE [LARGE SCALE GENOMIC DNA]</scope>
    <source>
        <strain evidence="6">Navoj_Jal97</strain>
        <tissue evidence="6">Whole organism</tissue>
    </source>
</reference>
<dbReference type="Proteomes" id="UP000295192">
    <property type="component" value="Unassembled WGS sequence"/>
</dbReference>
<feature type="transmembrane region" description="Helical" evidence="4">
    <location>
        <begin position="489"/>
        <end position="508"/>
    </location>
</feature>
<dbReference type="Pfam" id="PF00201">
    <property type="entry name" value="UDPGT"/>
    <property type="match status" value="1"/>
</dbReference>
<keyword evidence="2" id="KW-0328">Glycosyltransferase</keyword>
<dbReference type="InterPro" id="IPR002213">
    <property type="entry name" value="UDP_glucos_trans"/>
</dbReference>